<protein>
    <submittedName>
        <fullName evidence="2">Uncharacterized protein</fullName>
    </submittedName>
</protein>
<feature type="transmembrane region" description="Helical" evidence="1">
    <location>
        <begin position="49"/>
        <end position="68"/>
    </location>
</feature>
<dbReference type="AlphaFoldDB" id="A0A6N0HYR1"/>
<keyword evidence="3" id="KW-1185">Reference proteome</keyword>
<accession>A0A6N0HYR1</accession>
<organism evidence="2 3">
    <name type="scientific">Candidatus Reidiella endopervernicosa</name>
    <dbReference type="NCBI Taxonomy" id="2738883"/>
    <lineage>
        <taxon>Bacteria</taxon>
        <taxon>Pseudomonadati</taxon>
        <taxon>Pseudomonadota</taxon>
        <taxon>Gammaproteobacteria</taxon>
        <taxon>Candidatus Reidiella</taxon>
    </lineage>
</organism>
<keyword evidence="1" id="KW-0812">Transmembrane</keyword>
<evidence type="ECO:0000313" key="3">
    <source>
        <dbReference type="Proteomes" id="UP000509658"/>
    </source>
</evidence>
<sequence>MKWMFLNYIRWSAGGDGDGGAFWCCDWPLFHRDDWQGGYNSFRRRLMRLGHIAFFGLGILNLLFAFTTKTIQLSPLYIEIASAGFIVAVIAMPLCCFLAAWRKPFRHLFPIPVIAVLAGIVPTVMGGL</sequence>
<name>A0A6N0HYR1_9GAMM</name>
<dbReference type="KEGG" id="rev:HUE57_15295"/>
<reference evidence="2 3" key="1">
    <citation type="submission" date="2020-05" db="EMBL/GenBank/DDBJ databases">
        <title>Horizontal transmission and recombination maintain forever young bacterial symbiont genomes.</title>
        <authorList>
            <person name="Russell S.L."/>
            <person name="Pepper-Tunick E."/>
            <person name="Svedberg J."/>
            <person name="Byrne A."/>
            <person name="Ruelas Castillo J."/>
            <person name="Vollmers C."/>
            <person name="Beinart R.A."/>
            <person name="Corbett-Detig R."/>
        </authorList>
    </citation>
    <scope>NUCLEOTIDE SEQUENCE [LARGE SCALE GENOMIC DNA]</scope>
    <source>
        <strain evidence="2">Santa_Monica_outfall</strain>
    </source>
</reference>
<gene>
    <name evidence="2" type="ORF">HUE57_15295</name>
</gene>
<feature type="transmembrane region" description="Helical" evidence="1">
    <location>
        <begin position="108"/>
        <end position="125"/>
    </location>
</feature>
<proteinExistence type="predicted"/>
<dbReference type="RefSeq" id="WP_174673480.1">
    <property type="nucleotide sequence ID" value="NZ_CP054491.1"/>
</dbReference>
<dbReference type="Proteomes" id="UP000509658">
    <property type="component" value="Chromosome"/>
</dbReference>
<feature type="transmembrane region" description="Helical" evidence="1">
    <location>
        <begin position="80"/>
        <end position="101"/>
    </location>
</feature>
<keyword evidence="1" id="KW-1133">Transmembrane helix</keyword>
<evidence type="ECO:0000313" key="2">
    <source>
        <dbReference type="EMBL" id="QKQ27495.1"/>
    </source>
</evidence>
<keyword evidence="1" id="KW-0472">Membrane</keyword>
<evidence type="ECO:0000256" key="1">
    <source>
        <dbReference type="SAM" id="Phobius"/>
    </source>
</evidence>
<dbReference type="EMBL" id="CP054491">
    <property type="protein sequence ID" value="QKQ27495.1"/>
    <property type="molecule type" value="Genomic_DNA"/>
</dbReference>